<dbReference type="STRING" id="60517.A0A0R3WGZ7"/>
<sequence length="118" mass="13553">MYYSGTFKRYNNENLVCKWPPKVVDDTYQWDSGFDISICVRPDVNASNNSANIRYPLKTLFQGAQSEEVVSFEEIAELPRGMWETVKYPEVYQTYPQDVPLKQLVNDIKAGSPVAYVS</sequence>
<dbReference type="AlphaFoldDB" id="A0A0R3WGZ7"/>
<gene>
    <name evidence="1" type="ORF">TASK_LOCUS10141</name>
</gene>
<evidence type="ECO:0000313" key="1">
    <source>
        <dbReference type="EMBL" id="VDK49028.1"/>
    </source>
</evidence>
<protein>
    <submittedName>
        <fullName evidence="3">Diphosphate--fructose-6-phosphate 1-phosphotransferase</fullName>
    </submittedName>
</protein>
<dbReference type="WBParaSite" id="TASK_0001014001-mRNA-1">
    <property type="protein sequence ID" value="TASK_0001014001-mRNA-1"/>
    <property type="gene ID" value="TASK_0001014001"/>
</dbReference>
<proteinExistence type="predicted"/>
<dbReference type="EMBL" id="UYRS01020529">
    <property type="protein sequence ID" value="VDK49028.1"/>
    <property type="molecule type" value="Genomic_DNA"/>
</dbReference>
<accession>A0A0R3WGZ7</accession>
<organism evidence="3">
    <name type="scientific">Taenia asiatica</name>
    <name type="common">Asian tapeworm</name>
    <dbReference type="NCBI Taxonomy" id="60517"/>
    <lineage>
        <taxon>Eukaryota</taxon>
        <taxon>Metazoa</taxon>
        <taxon>Spiralia</taxon>
        <taxon>Lophotrochozoa</taxon>
        <taxon>Platyhelminthes</taxon>
        <taxon>Cestoda</taxon>
        <taxon>Eucestoda</taxon>
        <taxon>Cyclophyllidea</taxon>
        <taxon>Taeniidae</taxon>
        <taxon>Taenia</taxon>
    </lineage>
</organism>
<keyword evidence="2" id="KW-1185">Reference proteome</keyword>
<dbReference type="OrthoDB" id="6279339at2759"/>
<name>A0A0R3WGZ7_TAEAS</name>
<dbReference type="Proteomes" id="UP000282613">
    <property type="component" value="Unassembled WGS sequence"/>
</dbReference>
<reference evidence="3" key="1">
    <citation type="submission" date="2017-02" db="UniProtKB">
        <authorList>
            <consortium name="WormBaseParasite"/>
        </authorList>
    </citation>
    <scope>IDENTIFICATION</scope>
</reference>
<evidence type="ECO:0000313" key="2">
    <source>
        <dbReference type="Proteomes" id="UP000282613"/>
    </source>
</evidence>
<reference evidence="1 2" key="2">
    <citation type="submission" date="2018-11" db="EMBL/GenBank/DDBJ databases">
        <authorList>
            <consortium name="Pathogen Informatics"/>
        </authorList>
    </citation>
    <scope>NUCLEOTIDE SEQUENCE [LARGE SCALE GENOMIC DNA]</scope>
</reference>
<evidence type="ECO:0000313" key="3">
    <source>
        <dbReference type="WBParaSite" id="TASK_0001014001-mRNA-1"/>
    </source>
</evidence>